<protein>
    <submittedName>
        <fullName evidence="2">Uncharacterized protein</fullName>
    </submittedName>
</protein>
<evidence type="ECO:0000256" key="1">
    <source>
        <dbReference type="SAM" id="MobiDB-lite"/>
    </source>
</evidence>
<evidence type="ECO:0000313" key="3">
    <source>
        <dbReference type="Proteomes" id="UP001066276"/>
    </source>
</evidence>
<dbReference type="EMBL" id="JANPWB010000009">
    <property type="protein sequence ID" value="KAJ1150824.1"/>
    <property type="molecule type" value="Genomic_DNA"/>
</dbReference>
<dbReference type="AlphaFoldDB" id="A0AAV7RDE1"/>
<evidence type="ECO:0000313" key="2">
    <source>
        <dbReference type="EMBL" id="KAJ1150824.1"/>
    </source>
</evidence>
<feature type="compositionally biased region" description="Basic and acidic residues" evidence="1">
    <location>
        <begin position="33"/>
        <end position="50"/>
    </location>
</feature>
<accession>A0AAV7RDE1</accession>
<dbReference type="Proteomes" id="UP001066276">
    <property type="component" value="Chromosome 5"/>
</dbReference>
<reference evidence="2" key="1">
    <citation type="journal article" date="2022" name="bioRxiv">
        <title>Sequencing and chromosome-scale assembly of the giantPleurodeles waltlgenome.</title>
        <authorList>
            <person name="Brown T."/>
            <person name="Elewa A."/>
            <person name="Iarovenko S."/>
            <person name="Subramanian E."/>
            <person name="Araus A.J."/>
            <person name="Petzold A."/>
            <person name="Susuki M."/>
            <person name="Suzuki K.-i.T."/>
            <person name="Hayashi T."/>
            <person name="Toyoda A."/>
            <person name="Oliveira C."/>
            <person name="Osipova E."/>
            <person name="Leigh N.D."/>
            <person name="Simon A."/>
            <person name="Yun M.H."/>
        </authorList>
    </citation>
    <scope>NUCLEOTIDE SEQUENCE</scope>
    <source>
        <strain evidence="2">20211129_DDA</strain>
        <tissue evidence="2">Liver</tissue>
    </source>
</reference>
<comment type="caution">
    <text evidence="2">The sequence shown here is derived from an EMBL/GenBank/DDBJ whole genome shotgun (WGS) entry which is preliminary data.</text>
</comment>
<name>A0AAV7RDE1_PLEWA</name>
<sequence>MRIPDPEVLRAGTNQLLLPGDGGQQQPLCTTARIEKAEGGISEDGSKFEEEEKQTETGTLTAVTQTQEEAKSEEEAAARGSAGADWSKPFLVANTGDPKTTSSTKDATEVQGAVRPHSGHALGRAWSLQVRGKGIPVGEGEVVGGKGMFH</sequence>
<keyword evidence="3" id="KW-1185">Reference proteome</keyword>
<feature type="compositionally biased region" description="Basic and acidic residues" evidence="1">
    <location>
        <begin position="68"/>
        <end position="77"/>
    </location>
</feature>
<gene>
    <name evidence="2" type="ORF">NDU88_003613</name>
</gene>
<organism evidence="2 3">
    <name type="scientific">Pleurodeles waltl</name>
    <name type="common">Iberian ribbed newt</name>
    <dbReference type="NCBI Taxonomy" id="8319"/>
    <lineage>
        <taxon>Eukaryota</taxon>
        <taxon>Metazoa</taxon>
        <taxon>Chordata</taxon>
        <taxon>Craniata</taxon>
        <taxon>Vertebrata</taxon>
        <taxon>Euteleostomi</taxon>
        <taxon>Amphibia</taxon>
        <taxon>Batrachia</taxon>
        <taxon>Caudata</taxon>
        <taxon>Salamandroidea</taxon>
        <taxon>Salamandridae</taxon>
        <taxon>Pleurodelinae</taxon>
        <taxon>Pleurodeles</taxon>
    </lineage>
</organism>
<feature type="compositionally biased region" description="Low complexity" evidence="1">
    <location>
        <begin position="15"/>
        <end position="28"/>
    </location>
</feature>
<feature type="compositionally biased region" description="Polar residues" evidence="1">
    <location>
        <begin position="56"/>
        <end position="67"/>
    </location>
</feature>
<proteinExistence type="predicted"/>
<feature type="region of interest" description="Disordered" evidence="1">
    <location>
        <begin position="1"/>
        <end position="120"/>
    </location>
</feature>